<accession>W6MCZ2</accession>
<proteinExistence type="predicted"/>
<dbReference type="EMBL" id="CBTJ020000034">
    <property type="protein sequence ID" value="CDI02333.1"/>
    <property type="molecule type" value="Genomic_DNA"/>
</dbReference>
<dbReference type="InterPro" id="IPR027417">
    <property type="entry name" value="P-loop_NTPase"/>
</dbReference>
<evidence type="ECO:0000256" key="1">
    <source>
        <dbReference type="SAM" id="MobiDB-lite"/>
    </source>
</evidence>
<dbReference type="OrthoDB" id="9791228at2"/>
<keyword evidence="4" id="KW-1185">Reference proteome</keyword>
<protein>
    <recommendedName>
        <fullName evidence="2">CobQ/CobB/MinD/ParA nucleotide binding domain-containing protein</fullName>
    </recommendedName>
</protein>
<dbReference type="RefSeq" id="WP_048672408.1">
    <property type="nucleotide sequence ID" value="NZ_CBTJ020000034.1"/>
</dbReference>
<dbReference type="Pfam" id="PF01656">
    <property type="entry name" value="CbiA"/>
    <property type="match status" value="1"/>
</dbReference>
<evidence type="ECO:0000259" key="2">
    <source>
        <dbReference type="Pfam" id="PF01656"/>
    </source>
</evidence>
<dbReference type="CDD" id="cd01983">
    <property type="entry name" value="SIMIBI"/>
    <property type="match status" value="1"/>
</dbReference>
<evidence type="ECO:0000313" key="4">
    <source>
        <dbReference type="Proteomes" id="UP000035760"/>
    </source>
</evidence>
<reference evidence="3" key="1">
    <citation type="submission" date="2013-07" db="EMBL/GenBank/DDBJ databases">
        <authorList>
            <person name="McIlroy S."/>
        </authorList>
    </citation>
    <scope>NUCLEOTIDE SEQUENCE [LARGE SCALE GENOMIC DNA]</scope>
    <source>
        <strain evidence="3">Run_A_D11</strain>
    </source>
</reference>
<dbReference type="SUPFAM" id="SSF52540">
    <property type="entry name" value="P-loop containing nucleoside triphosphate hydrolases"/>
    <property type="match status" value="1"/>
</dbReference>
<feature type="region of interest" description="Disordered" evidence="1">
    <location>
        <begin position="269"/>
        <end position="296"/>
    </location>
</feature>
<organism evidence="3 4">
    <name type="scientific">Candidatus Competibacter denitrificans Run_A_D11</name>
    <dbReference type="NCBI Taxonomy" id="1400863"/>
    <lineage>
        <taxon>Bacteria</taxon>
        <taxon>Pseudomonadati</taxon>
        <taxon>Pseudomonadota</taxon>
        <taxon>Gammaproteobacteria</taxon>
        <taxon>Candidatus Competibacteraceae</taxon>
        <taxon>Candidatus Competibacter</taxon>
    </lineage>
</organism>
<feature type="compositionally biased region" description="Low complexity" evidence="1">
    <location>
        <begin position="283"/>
        <end position="296"/>
    </location>
</feature>
<dbReference type="Proteomes" id="UP000035760">
    <property type="component" value="Unassembled WGS sequence"/>
</dbReference>
<dbReference type="AlphaFoldDB" id="W6MCZ2"/>
<name>W6MCZ2_9GAMM</name>
<evidence type="ECO:0000313" key="3">
    <source>
        <dbReference type="EMBL" id="CDI02333.1"/>
    </source>
</evidence>
<sequence length="296" mass="32131">MNRRAVFVLSNKGGAGKTTFARGLLDLYRLEAKEVAAYDADGKVGQLVQHYGQRDERGALLPLQDPKIGCGFFDIRADDDRDVLINALADEPERLLFDLPGGLVGELGKVIDYGAAPRGLFDEYWDKGYAITVVIVMTPVLASVRTVQESLEAFGPKVNYVVVKNLAFGPRDSFILFDGTDRDGLRFPSSLGKAAVLDAGGVIITMPPLEARSYALLDVFNLTFKEGALGQGRGRQLPLADRVRVRNWLQDYEQQIYPARTLLGLDSAEQADPANPTPAPPSAWRDAGAHARGAAA</sequence>
<dbReference type="Gene3D" id="3.40.50.300">
    <property type="entry name" value="P-loop containing nucleotide triphosphate hydrolases"/>
    <property type="match status" value="1"/>
</dbReference>
<feature type="domain" description="CobQ/CobB/MinD/ParA nucleotide binding" evidence="2">
    <location>
        <begin position="7"/>
        <end position="43"/>
    </location>
</feature>
<dbReference type="STRING" id="1400863.BN873_280019"/>
<dbReference type="InterPro" id="IPR002586">
    <property type="entry name" value="CobQ/CobB/MinD/ParA_Nub-bd_dom"/>
</dbReference>
<reference evidence="3" key="2">
    <citation type="submission" date="2014-03" db="EMBL/GenBank/DDBJ databases">
        <title>Candidatus Competibacter-lineage genomes retrieved from metagenomes reveal functional metabolic diversity.</title>
        <authorList>
            <person name="McIlroy S.J."/>
            <person name="Albertsen M."/>
            <person name="Andresen E.K."/>
            <person name="Saunders A.M."/>
            <person name="Kristiansen R."/>
            <person name="Stokholm-Bjerregaard M."/>
            <person name="Nielsen K.L."/>
            <person name="Nielsen P.H."/>
        </authorList>
    </citation>
    <scope>NUCLEOTIDE SEQUENCE</scope>
    <source>
        <strain evidence="3">Run_A_D11</strain>
    </source>
</reference>
<gene>
    <name evidence="3" type="ORF">BN873_280019</name>
</gene>
<comment type="caution">
    <text evidence="3">The sequence shown here is derived from an EMBL/GenBank/DDBJ whole genome shotgun (WGS) entry which is preliminary data.</text>
</comment>